<dbReference type="SUPFAM" id="SSF56281">
    <property type="entry name" value="Metallo-hydrolase/oxidoreductase"/>
    <property type="match status" value="1"/>
</dbReference>
<dbReference type="Proteomes" id="UP000198881">
    <property type="component" value="Unassembled WGS sequence"/>
</dbReference>
<dbReference type="SMART" id="SM00849">
    <property type="entry name" value="Lactamase_B"/>
    <property type="match status" value="1"/>
</dbReference>
<dbReference type="InterPro" id="IPR050855">
    <property type="entry name" value="NDM-1-like"/>
</dbReference>
<proteinExistence type="predicted"/>
<dbReference type="InterPro" id="IPR036866">
    <property type="entry name" value="RibonucZ/Hydroxyglut_hydro"/>
</dbReference>
<dbReference type="Gene3D" id="3.60.15.10">
    <property type="entry name" value="Ribonuclease Z/Hydroxyacylglutathione hydrolase-like"/>
    <property type="match status" value="1"/>
</dbReference>
<organism evidence="2 3">
    <name type="scientific">Micrococcus terreus</name>
    <dbReference type="NCBI Taxonomy" id="574650"/>
    <lineage>
        <taxon>Bacteria</taxon>
        <taxon>Bacillati</taxon>
        <taxon>Actinomycetota</taxon>
        <taxon>Actinomycetes</taxon>
        <taxon>Micrococcales</taxon>
        <taxon>Micrococcaceae</taxon>
        <taxon>Micrococcus</taxon>
    </lineage>
</organism>
<dbReference type="RefSeq" id="WP_091692668.1">
    <property type="nucleotide sequence ID" value="NZ_FPCG01000001.1"/>
</dbReference>
<reference evidence="2 3" key="1">
    <citation type="submission" date="2016-10" db="EMBL/GenBank/DDBJ databases">
        <authorList>
            <person name="de Groot N.N."/>
        </authorList>
    </citation>
    <scope>NUCLEOTIDE SEQUENCE [LARGE SCALE GENOMIC DNA]</scope>
    <source>
        <strain evidence="2 3">CGMCC 1.7054</strain>
    </source>
</reference>
<dbReference type="STRING" id="574650.SAMN04487966_10137"/>
<feature type="domain" description="Metallo-beta-lactamase" evidence="1">
    <location>
        <begin position="33"/>
        <end position="225"/>
    </location>
</feature>
<protein>
    <submittedName>
        <fullName evidence="2">Glyoxylase, beta-lactamase superfamily II</fullName>
    </submittedName>
</protein>
<dbReference type="InterPro" id="IPR001279">
    <property type="entry name" value="Metallo-B-lactamas"/>
</dbReference>
<dbReference type="PANTHER" id="PTHR42951:SF4">
    <property type="entry name" value="ACYL-COENZYME A THIOESTERASE MBLAC2"/>
    <property type="match status" value="1"/>
</dbReference>
<accession>A0A1I7MDL1</accession>
<dbReference type="AlphaFoldDB" id="A0A1I7MDL1"/>
<dbReference type="CDD" id="cd16282">
    <property type="entry name" value="metallo-hydrolase-like_MBL-fold"/>
    <property type="match status" value="1"/>
</dbReference>
<gene>
    <name evidence="2" type="ORF">SAMN04487966_10137</name>
</gene>
<dbReference type="Pfam" id="PF00753">
    <property type="entry name" value="Lactamase_B"/>
    <property type="match status" value="1"/>
</dbReference>
<name>A0A1I7MDL1_9MICC</name>
<evidence type="ECO:0000313" key="3">
    <source>
        <dbReference type="Proteomes" id="UP000198881"/>
    </source>
</evidence>
<keyword evidence="3" id="KW-1185">Reference proteome</keyword>
<evidence type="ECO:0000259" key="1">
    <source>
        <dbReference type="SMART" id="SM00849"/>
    </source>
</evidence>
<evidence type="ECO:0000313" key="2">
    <source>
        <dbReference type="EMBL" id="SFV20024.1"/>
    </source>
</evidence>
<dbReference type="PANTHER" id="PTHR42951">
    <property type="entry name" value="METALLO-BETA-LACTAMASE DOMAIN-CONTAINING"/>
    <property type="match status" value="1"/>
</dbReference>
<dbReference type="OrthoDB" id="2273115at2"/>
<dbReference type="EMBL" id="FPCG01000001">
    <property type="protein sequence ID" value="SFV20024.1"/>
    <property type="molecule type" value="Genomic_DNA"/>
</dbReference>
<sequence length="284" mass="30349">MTESSAPQAQREVVHGWTRVSEHAYTRPLEGWKANVGVVVGKQRALLVDTGAGPEQAQRLLGLVRNLTDLPLVVVNTHAHFDHVYGNAFFADSEAGGAQEIWGHEAAAAWIREHGESQRTEVADLEPQFASAEGSHAQILAPTRTIGSAPQDLDLGGVTATLFHLGRGHTDGDLLVGVDNVVFAGDLVEQGADPAFEGSWPRDWVTALRKLSALRDLYPVVVPGHGEVVGMDVVDDMRATMGQAVRVATTAVQQAATDATKAVPILPYGPEQARALIRRLRATG</sequence>